<evidence type="ECO:0000256" key="1">
    <source>
        <dbReference type="ARBA" id="ARBA00000085"/>
    </source>
</evidence>
<dbReference type="CDD" id="cd00075">
    <property type="entry name" value="HATPase"/>
    <property type="match status" value="1"/>
</dbReference>
<evidence type="ECO:0000256" key="12">
    <source>
        <dbReference type="ARBA" id="ARBA00023012"/>
    </source>
</evidence>
<evidence type="ECO:0000256" key="3">
    <source>
        <dbReference type="ARBA" id="ARBA00022475"/>
    </source>
</evidence>
<comment type="catalytic activity">
    <reaction evidence="1 14">
        <text>ATP + protein L-histidine = ADP + protein N-phospho-L-histidine.</text>
        <dbReference type="EC" id="2.7.13.3"/>
    </reaction>
</comment>
<evidence type="ECO:0000256" key="6">
    <source>
        <dbReference type="ARBA" id="ARBA00022679"/>
    </source>
</evidence>
<keyword evidence="10 14" id="KW-0067">ATP-binding</keyword>
<dbReference type="Pfam" id="PF00672">
    <property type="entry name" value="HAMP"/>
    <property type="match status" value="1"/>
</dbReference>
<comment type="function">
    <text evidence="14">Member of a two-component regulatory system.</text>
</comment>
<keyword evidence="11 14" id="KW-1133">Transmembrane helix</keyword>
<dbReference type="SUPFAM" id="SSF55874">
    <property type="entry name" value="ATPase domain of HSP90 chaperone/DNA topoisomerase II/histidine kinase"/>
    <property type="match status" value="1"/>
</dbReference>
<feature type="compositionally biased region" description="Basic and acidic residues" evidence="15">
    <location>
        <begin position="460"/>
        <end position="473"/>
    </location>
</feature>
<reference evidence="18 19" key="1">
    <citation type="submission" date="2019-02" db="EMBL/GenBank/DDBJ databases">
        <title>Investigation of anaerobic lignin degradation for improved lignocellulosic biofuels.</title>
        <authorList>
            <person name="Deangelis K."/>
        </authorList>
    </citation>
    <scope>NUCLEOTIDE SEQUENCE [LARGE SCALE GENOMIC DNA]</scope>
    <source>
        <strain evidence="18 19">159R</strain>
    </source>
</reference>
<keyword evidence="8 14" id="KW-0547">Nucleotide-binding</keyword>
<dbReference type="InterPro" id="IPR005467">
    <property type="entry name" value="His_kinase_dom"/>
</dbReference>
<proteinExistence type="predicted"/>
<dbReference type="SMART" id="SM00388">
    <property type="entry name" value="HisKA"/>
    <property type="match status" value="1"/>
</dbReference>
<evidence type="ECO:0000256" key="8">
    <source>
        <dbReference type="ARBA" id="ARBA00022741"/>
    </source>
</evidence>
<dbReference type="Gene3D" id="6.10.340.10">
    <property type="match status" value="1"/>
</dbReference>
<protein>
    <recommendedName>
        <fullName evidence="14">Sensor protein</fullName>
        <ecNumber evidence="14">2.7.13.3</ecNumber>
    </recommendedName>
</protein>
<keyword evidence="19" id="KW-1185">Reference proteome</keyword>
<dbReference type="InterPro" id="IPR036890">
    <property type="entry name" value="HATPase_C_sf"/>
</dbReference>
<evidence type="ECO:0000256" key="10">
    <source>
        <dbReference type="ARBA" id="ARBA00022840"/>
    </source>
</evidence>
<dbReference type="GO" id="GO:0005524">
    <property type="term" value="F:ATP binding"/>
    <property type="evidence" value="ECO:0007669"/>
    <property type="project" value="UniProtKB-KW"/>
</dbReference>
<comment type="subcellular location">
    <subcellularLocation>
        <location evidence="2 14">Cell inner membrane</location>
    </subcellularLocation>
</comment>
<dbReference type="Pfam" id="PF02518">
    <property type="entry name" value="HATPase_c"/>
    <property type="match status" value="1"/>
</dbReference>
<dbReference type="Gene3D" id="3.30.565.10">
    <property type="entry name" value="Histidine kinase-like ATPase, C-terminal domain"/>
    <property type="match status" value="1"/>
</dbReference>
<dbReference type="CDD" id="cd06225">
    <property type="entry name" value="HAMP"/>
    <property type="match status" value="1"/>
</dbReference>
<keyword evidence="4 14" id="KW-0997">Cell inner membrane</keyword>
<evidence type="ECO:0000259" key="17">
    <source>
        <dbReference type="PROSITE" id="PS50885"/>
    </source>
</evidence>
<evidence type="ECO:0000256" key="4">
    <source>
        <dbReference type="ARBA" id="ARBA00022519"/>
    </source>
</evidence>
<dbReference type="PRINTS" id="PR00344">
    <property type="entry name" value="BCTRLSENSOR"/>
</dbReference>
<feature type="transmembrane region" description="Helical" evidence="14">
    <location>
        <begin position="168"/>
        <end position="187"/>
    </location>
</feature>
<dbReference type="PROSITE" id="PS50885">
    <property type="entry name" value="HAMP"/>
    <property type="match status" value="1"/>
</dbReference>
<organism evidence="18 19">
    <name type="scientific">Sodalis ligni</name>
    <dbReference type="NCBI Taxonomy" id="2697027"/>
    <lineage>
        <taxon>Bacteria</taxon>
        <taxon>Pseudomonadati</taxon>
        <taxon>Pseudomonadota</taxon>
        <taxon>Gammaproteobacteria</taxon>
        <taxon>Enterobacterales</taxon>
        <taxon>Bruguierivoracaceae</taxon>
        <taxon>Sodalis</taxon>
    </lineage>
</organism>
<name>A0A4R1NEX0_9GAMM</name>
<evidence type="ECO:0000256" key="9">
    <source>
        <dbReference type="ARBA" id="ARBA00022777"/>
    </source>
</evidence>
<evidence type="ECO:0000256" key="13">
    <source>
        <dbReference type="ARBA" id="ARBA00023136"/>
    </source>
</evidence>
<evidence type="ECO:0000313" key="18">
    <source>
        <dbReference type="EMBL" id="TCL06165.1"/>
    </source>
</evidence>
<dbReference type="InterPro" id="IPR003594">
    <property type="entry name" value="HATPase_dom"/>
</dbReference>
<keyword evidence="3 14" id="KW-1003">Cell membrane</keyword>
<comment type="caution">
    <text evidence="18">The sequence shown here is derived from an EMBL/GenBank/DDBJ whole genome shotgun (WGS) entry which is preliminary data.</text>
</comment>
<feature type="domain" description="Histidine kinase" evidence="16">
    <location>
        <begin position="249"/>
        <end position="462"/>
    </location>
</feature>
<dbReference type="RefSeq" id="WP_132925354.1">
    <property type="nucleotide sequence ID" value="NZ_SJOI01000001.1"/>
</dbReference>
<evidence type="ECO:0000256" key="15">
    <source>
        <dbReference type="SAM" id="MobiDB-lite"/>
    </source>
</evidence>
<evidence type="ECO:0000256" key="11">
    <source>
        <dbReference type="ARBA" id="ARBA00022989"/>
    </source>
</evidence>
<dbReference type="InterPro" id="IPR003660">
    <property type="entry name" value="HAMP_dom"/>
</dbReference>
<evidence type="ECO:0000259" key="16">
    <source>
        <dbReference type="PROSITE" id="PS50109"/>
    </source>
</evidence>
<evidence type="ECO:0000256" key="7">
    <source>
        <dbReference type="ARBA" id="ARBA00022692"/>
    </source>
</evidence>
<dbReference type="EMBL" id="SJOI01000001">
    <property type="protein sequence ID" value="TCL06165.1"/>
    <property type="molecule type" value="Genomic_DNA"/>
</dbReference>
<dbReference type="SMART" id="SM00387">
    <property type="entry name" value="HATPase_c"/>
    <property type="match status" value="1"/>
</dbReference>
<dbReference type="InterPro" id="IPR003661">
    <property type="entry name" value="HisK_dim/P_dom"/>
</dbReference>
<accession>A0A4R1NEX0</accession>
<feature type="region of interest" description="Disordered" evidence="15">
    <location>
        <begin position="459"/>
        <end position="483"/>
    </location>
</feature>
<keyword evidence="13 14" id="KW-0472">Membrane</keyword>
<dbReference type="NCBIfam" id="TIGR01386">
    <property type="entry name" value="cztS_silS_copS"/>
    <property type="match status" value="1"/>
</dbReference>
<keyword evidence="9 14" id="KW-0418">Kinase</keyword>
<evidence type="ECO:0000256" key="5">
    <source>
        <dbReference type="ARBA" id="ARBA00022553"/>
    </source>
</evidence>
<evidence type="ECO:0000256" key="2">
    <source>
        <dbReference type="ARBA" id="ARBA00004533"/>
    </source>
</evidence>
<dbReference type="AlphaFoldDB" id="A0A4R1NEX0"/>
<dbReference type="GO" id="GO:0000155">
    <property type="term" value="F:phosphorelay sensor kinase activity"/>
    <property type="evidence" value="ECO:0007669"/>
    <property type="project" value="InterPro"/>
</dbReference>
<dbReference type="PANTHER" id="PTHR45436:SF3">
    <property type="entry name" value="SENSOR HISTIDINE KINASE HPRS"/>
    <property type="match status" value="1"/>
</dbReference>
<keyword evidence="12 14" id="KW-0902">Two-component regulatory system</keyword>
<dbReference type="SUPFAM" id="SSF158472">
    <property type="entry name" value="HAMP domain-like"/>
    <property type="match status" value="1"/>
</dbReference>
<feature type="domain" description="HAMP" evidence="17">
    <location>
        <begin position="188"/>
        <end position="241"/>
    </location>
</feature>
<dbReference type="InterPro" id="IPR004358">
    <property type="entry name" value="Sig_transdc_His_kin-like_C"/>
</dbReference>
<dbReference type="EC" id="2.7.13.3" evidence="14"/>
<sequence>MSRFSLTARLSIILAVLTLTVMTAVGFIMYRTLERQLMVRDDGALVTRVEQIRALLHDEDVLDLIHNKPQLFANMLGNTESLLVLRFPGRTPLIEVNPGNSPVPDIAAVPADGKLSLAAVHHRLQGDIPFIYTAAQARTTRPPYRLEIITGRLMMERTRMLASYRNQIFAVVAGASLLTMLLAGLVARRGLLPLHRLAAQTGRIGSKNLSIRIDSEDAPRELKALIDAFNLMLDRLELSFTQLSQVSADMAHDLRTPIATLMGQTEVALSRPRPAEHYARLLGSNFEELGRLSKMIENMLFLARAEQAGHAIGRVWLDIGDEFATLNDYFEGPAQERDLRLAFSGAGRIYADPQLLRRALANLLANAIQYADAGSTVTISAEHQAGHTTLSVSNLGADIGEEHLARLFERFYRADASRTTANQASGLGLAIVRGIMTLHQGGWRATSAAGQTCFQLTFPHGERRHDDDGRENGAEAPAPIERP</sequence>
<keyword evidence="6 14" id="KW-0808">Transferase</keyword>
<dbReference type="Pfam" id="PF00512">
    <property type="entry name" value="HisKA"/>
    <property type="match status" value="1"/>
</dbReference>
<keyword evidence="5" id="KW-0597">Phosphoprotein</keyword>
<dbReference type="InterPro" id="IPR050428">
    <property type="entry name" value="TCS_sensor_his_kinase"/>
</dbReference>
<dbReference type="PROSITE" id="PS50109">
    <property type="entry name" value="HIS_KIN"/>
    <property type="match status" value="1"/>
</dbReference>
<evidence type="ECO:0000256" key="14">
    <source>
        <dbReference type="RuleBase" id="RU364088"/>
    </source>
</evidence>
<dbReference type="OrthoDB" id="9809766at2"/>
<dbReference type="InterPro" id="IPR036097">
    <property type="entry name" value="HisK_dim/P_sf"/>
</dbReference>
<dbReference type="Gene3D" id="1.10.287.130">
    <property type="match status" value="1"/>
</dbReference>
<dbReference type="GO" id="GO:0005886">
    <property type="term" value="C:plasma membrane"/>
    <property type="evidence" value="ECO:0007669"/>
    <property type="project" value="UniProtKB-SubCell"/>
</dbReference>
<keyword evidence="7 14" id="KW-0812">Transmembrane</keyword>
<evidence type="ECO:0000313" key="19">
    <source>
        <dbReference type="Proteomes" id="UP000294555"/>
    </source>
</evidence>
<gene>
    <name evidence="18" type="ORF">EZJ58_4397</name>
</gene>
<dbReference type="Proteomes" id="UP000294555">
    <property type="component" value="Unassembled WGS sequence"/>
</dbReference>
<dbReference type="InterPro" id="IPR006290">
    <property type="entry name" value="CztS_silS_copS"/>
</dbReference>
<dbReference type="CDD" id="cd00082">
    <property type="entry name" value="HisKA"/>
    <property type="match status" value="1"/>
</dbReference>
<dbReference type="PANTHER" id="PTHR45436">
    <property type="entry name" value="SENSOR HISTIDINE KINASE YKOH"/>
    <property type="match status" value="1"/>
</dbReference>
<dbReference type="SUPFAM" id="SSF47384">
    <property type="entry name" value="Homodimeric domain of signal transducing histidine kinase"/>
    <property type="match status" value="1"/>
</dbReference>
<dbReference type="SMART" id="SM00304">
    <property type="entry name" value="HAMP"/>
    <property type="match status" value="1"/>
</dbReference>
<feature type="transmembrane region" description="Helical" evidence="14">
    <location>
        <begin position="6"/>
        <end position="30"/>
    </location>
</feature>